<dbReference type="GO" id="GO:0009451">
    <property type="term" value="P:RNA modification"/>
    <property type="evidence" value="ECO:0007669"/>
    <property type="project" value="InterPro"/>
</dbReference>
<dbReference type="FunFam" id="1.25.40.10:FF:000158">
    <property type="entry name" value="pentatricopeptide repeat-containing protein At2g33680"/>
    <property type="match status" value="1"/>
</dbReference>
<dbReference type="PANTHER" id="PTHR47926">
    <property type="entry name" value="PENTATRICOPEPTIDE REPEAT-CONTAINING PROTEIN"/>
    <property type="match status" value="1"/>
</dbReference>
<feature type="repeat" description="PPR" evidence="3">
    <location>
        <begin position="270"/>
        <end position="300"/>
    </location>
</feature>
<evidence type="ECO:0008006" key="6">
    <source>
        <dbReference type="Google" id="ProtNLM"/>
    </source>
</evidence>
<feature type="region of interest" description="Disordered" evidence="4">
    <location>
        <begin position="33"/>
        <end position="71"/>
    </location>
</feature>
<feature type="repeat" description="PPR" evidence="3">
    <location>
        <begin position="406"/>
        <end position="440"/>
    </location>
</feature>
<dbReference type="GO" id="GO:0099402">
    <property type="term" value="P:plant organ development"/>
    <property type="evidence" value="ECO:0007669"/>
    <property type="project" value="UniProtKB-ARBA"/>
</dbReference>
<name>A0A6V7PUM9_ANACO</name>
<sequence>MWGRGRLKQTHCTVQTYIKHICITLRGHAHARASAPLGRAPPVRREDPRAPDQIRRRLRHPRVERRPDRLLPLRRPRPRRDLFDEIPQRDSVSWNALIAAHASSPTSSSSSSSSSNALSWDLFRAMRALGLPFDHYTLGSVLKAVARSARLQFGRQLHSLVLKSGLDRNVFSASALVGMYAKCASLRDASRVFEAMPERNAVSWNALLAGYAEAGEVDAAFRLFGRMERASSVPDEATFASLLTLVDGIAYHRLMCQLHGKIVKYGQAKDSVVCNAAITAYSQCGLIGDSIKVFDKMEDNRDLITWNSMLAAYACHGLTDCAMELFVKMQEFGINQDMYTFTSVISSCTDHGHHNQGRILHGLVTKRGLDGETPVFNALIAMYIRTSENGMMEDAVKCFDSMEFRDSVTWNSILTGLSQNGLSTEALRFFGHMRSVDFKIDHYAFSAVLRSCSDLAILQLGQQIHGLVLRTGFASNDFVASSLIFMYSKCGVIDDARSSFHESDKCSSVSWNSIIFGYAQHGQARIALDLFTKMQERKVPPDHITFVGLISACSHIGLVEEGFNFLKTMESKYGVAIRMEHYACGVDLFGRAGRLDEAKELIDSMPFKPDATVWMTLLGACRIHGNMELASEVAKHLLEAEPREHSTYVLLSCMYSGFGMWNDRALLQREMRNRGLSKVPGWSWIEVKNKVHSFNAEDRSHPQAEEIYEMIVMLIEEIELFSSKESEIDDFEFG</sequence>
<accession>A0A6V7PUM9</accession>
<dbReference type="InterPro" id="IPR046960">
    <property type="entry name" value="PPR_At4g14850-like_plant"/>
</dbReference>
<keyword evidence="2" id="KW-0809">Transit peptide</keyword>
<dbReference type="Pfam" id="PF13041">
    <property type="entry name" value="PPR_2"/>
    <property type="match status" value="4"/>
</dbReference>
<evidence type="ECO:0000256" key="2">
    <source>
        <dbReference type="ARBA" id="ARBA00022946"/>
    </source>
</evidence>
<evidence type="ECO:0000313" key="5">
    <source>
        <dbReference type="EMBL" id="CAD1834481.1"/>
    </source>
</evidence>
<keyword evidence="1" id="KW-0677">Repeat</keyword>
<evidence type="ECO:0000256" key="4">
    <source>
        <dbReference type="SAM" id="MobiDB-lite"/>
    </source>
</evidence>
<dbReference type="FunFam" id="1.25.40.10:FF:000381">
    <property type="entry name" value="Pentatricopeptide repeat-containing protein"/>
    <property type="match status" value="1"/>
</dbReference>
<dbReference type="Pfam" id="PF20431">
    <property type="entry name" value="E_motif"/>
    <property type="match status" value="1"/>
</dbReference>
<dbReference type="InterPro" id="IPR011990">
    <property type="entry name" value="TPR-like_helical_dom_sf"/>
</dbReference>
<dbReference type="PROSITE" id="PS51375">
    <property type="entry name" value="PPR"/>
    <property type="match status" value="5"/>
</dbReference>
<proteinExistence type="predicted"/>
<feature type="compositionally biased region" description="Basic and acidic residues" evidence="4">
    <location>
        <begin position="43"/>
        <end position="55"/>
    </location>
</feature>
<dbReference type="Pfam" id="PF01535">
    <property type="entry name" value="PPR"/>
    <property type="match status" value="2"/>
</dbReference>
<evidence type="ECO:0000256" key="1">
    <source>
        <dbReference type="ARBA" id="ARBA00022737"/>
    </source>
</evidence>
<feature type="repeat" description="PPR" evidence="3">
    <location>
        <begin position="302"/>
        <end position="336"/>
    </location>
</feature>
<feature type="repeat" description="PPR" evidence="3">
    <location>
        <begin position="200"/>
        <end position="234"/>
    </location>
</feature>
<dbReference type="GO" id="GO:0003723">
    <property type="term" value="F:RNA binding"/>
    <property type="evidence" value="ECO:0007669"/>
    <property type="project" value="InterPro"/>
</dbReference>
<dbReference type="FunFam" id="1.25.40.10:FF:000344">
    <property type="entry name" value="Pentatricopeptide repeat-containing protein"/>
    <property type="match status" value="1"/>
</dbReference>
<protein>
    <recommendedName>
        <fullName evidence="6">Pentatricopeptide repeat-containing protein</fullName>
    </recommendedName>
</protein>
<organism evidence="5">
    <name type="scientific">Ananas comosus var. bracteatus</name>
    <name type="common">red pineapple</name>
    <dbReference type="NCBI Taxonomy" id="296719"/>
    <lineage>
        <taxon>Eukaryota</taxon>
        <taxon>Viridiplantae</taxon>
        <taxon>Streptophyta</taxon>
        <taxon>Embryophyta</taxon>
        <taxon>Tracheophyta</taxon>
        <taxon>Spermatophyta</taxon>
        <taxon>Magnoliopsida</taxon>
        <taxon>Liliopsida</taxon>
        <taxon>Poales</taxon>
        <taxon>Bromeliaceae</taxon>
        <taxon>Bromelioideae</taxon>
        <taxon>Ananas</taxon>
    </lineage>
</organism>
<feature type="repeat" description="PPR" evidence="3">
    <location>
        <begin position="507"/>
        <end position="541"/>
    </location>
</feature>
<dbReference type="EMBL" id="LR862152">
    <property type="protein sequence ID" value="CAD1834481.1"/>
    <property type="molecule type" value="Genomic_DNA"/>
</dbReference>
<reference evidence="5" key="1">
    <citation type="submission" date="2020-07" db="EMBL/GenBank/DDBJ databases">
        <authorList>
            <person name="Lin J."/>
        </authorList>
    </citation>
    <scope>NUCLEOTIDE SEQUENCE</scope>
</reference>
<dbReference type="AlphaFoldDB" id="A0A6V7PUM9"/>
<dbReference type="InterPro" id="IPR002885">
    <property type="entry name" value="PPR_rpt"/>
</dbReference>
<evidence type="ECO:0000256" key="3">
    <source>
        <dbReference type="PROSITE-ProRule" id="PRU00708"/>
    </source>
</evidence>
<dbReference type="InterPro" id="IPR046849">
    <property type="entry name" value="E2_motif"/>
</dbReference>
<dbReference type="PANTHER" id="PTHR47926:SF372">
    <property type="entry name" value="PENTATRICOPEPTIDE REPEAT-CONTAINING PROTEIN"/>
    <property type="match status" value="1"/>
</dbReference>
<gene>
    <name evidence="5" type="ORF">CB5_LOCUS17692</name>
</gene>
<dbReference type="InterPro" id="IPR046848">
    <property type="entry name" value="E_motif"/>
</dbReference>
<dbReference type="Pfam" id="PF20430">
    <property type="entry name" value="Eplus_motif"/>
    <property type="match status" value="1"/>
</dbReference>
<dbReference type="NCBIfam" id="TIGR00756">
    <property type="entry name" value="PPR"/>
    <property type="match status" value="4"/>
</dbReference>
<dbReference type="Gene3D" id="1.25.40.10">
    <property type="entry name" value="Tetratricopeptide repeat domain"/>
    <property type="match status" value="4"/>
</dbReference>